<evidence type="ECO:0000256" key="1">
    <source>
        <dbReference type="SAM" id="Phobius"/>
    </source>
</evidence>
<gene>
    <name evidence="2" type="ORF">CHIRRI_LOCUS8232</name>
</gene>
<name>A0A9N9RWV2_9DIPT</name>
<feature type="transmembrane region" description="Helical" evidence="1">
    <location>
        <begin position="283"/>
        <end position="305"/>
    </location>
</feature>
<dbReference type="GO" id="GO:0008528">
    <property type="term" value="F:G protein-coupled peptide receptor activity"/>
    <property type="evidence" value="ECO:0007669"/>
    <property type="project" value="TreeGrafter"/>
</dbReference>
<feature type="transmembrane region" description="Helical" evidence="1">
    <location>
        <begin position="218"/>
        <end position="244"/>
    </location>
</feature>
<dbReference type="AlphaFoldDB" id="A0A9N9RWV2"/>
<evidence type="ECO:0000313" key="2">
    <source>
        <dbReference type="EMBL" id="CAG9805360.1"/>
    </source>
</evidence>
<keyword evidence="3" id="KW-1185">Reference proteome</keyword>
<dbReference type="InterPro" id="IPR051384">
    <property type="entry name" value="Mth_GPCR"/>
</dbReference>
<organism evidence="2 3">
    <name type="scientific">Chironomus riparius</name>
    <dbReference type="NCBI Taxonomy" id="315576"/>
    <lineage>
        <taxon>Eukaryota</taxon>
        <taxon>Metazoa</taxon>
        <taxon>Ecdysozoa</taxon>
        <taxon>Arthropoda</taxon>
        <taxon>Hexapoda</taxon>
        <taxon>Insecta</taxon>
        <taxon>Pterygota</taxon>
        <taxon>Neoptera</taxon>
        <taxon>Endopterygota</taxon>
        <taxon>Diptera</taxon>
        <taxon>Nematocera</taxon>
        <taxon>Chironomoidea</taxon>
        <taxon>Chironomidae</taxon>
        <taxon>Chironominae</taxon>
        <taxon>Chironomus</taxon>
    </lineage>
</organism>
<keyword evidence="1" id="KW-0812">Transmembrane</keyword>
<feature type="transmembrane region" description="Helical" evidence="1">
    <location>
        <begin position="146"/>
        <end position="167"/>
    </location>
</feature>
<dbReference type="PANTHER" id="PTHR47154:SF2">
    <property type="entry name" value="G-PROTEIN COUPLED RECEPTOR MTH-RELATED"/>
    <property type="match status" value="1"/>
</dbReference>
<accession>A0A9N9RWV2</accession>
<feature type="transmembrane region" description="Helical" evidence="1">
    <location>
        <begin position="325"/>
        <end position="342"/>
    </location>
</feature>
<proteinExistence type="predicted"/>
<dbReference type="EMBL" id="OU895878">
    <property type="protein sequence ID" value="CAG9805360.1"/>
    <property type="molecule type" value="Genomic_DNA"/>
</dbReference>
<protein>
    <submittedName>
        <fullName evidence="2">Uncharacterized protein</fullName>
    </submittedName>
</protein>
<feature type="transmembrane region" description="Helical" evidence="1">
    <location>
        <begin position="354"/>
        <end position="375"/>
    </location>
</feature>
<keyword evidence="1" id="KW-1133">Transmembrane helix</keyword>
<dbReference type="PANTHER" id="PTHR47154">
    <property type="entry name" value="G-PROTEIN COUPLED RECEPTOR MTH-RELATED"/>
    <property type="match status" value="1"/>
</dbReference>
<feature type="transmembrane region" description="Helical" evidence="1">
    <location>
        <begin position="5"/>
        <end position="23"/>
    </location>
</feature>
<feature type="transmembrane region" description="Helical" evidence="1">
    <location>
        <begin position="256"/>
        <end position="277"/>
    </location>
</feature>
<evidence type="ECO:0000313" key="3">
    <source>
        <dbReference type="Proteomes" id="UP001153620"/>
    </source>
</evidence>
<reference evidence="2" key="1">
    <citation type="submission" date="2022-01" db="EMBL/GenBank/DDBJ databases">
        <authorList>
            <person name="King R."/>
        </authorList>
    </citation>
    <scope>NUCLEOTIDE SEQUENCE</scope>
</reference>
<sequence length="409" mass="48532">MNKKIFVSVCIITAYAILLGLFIKFRQDSTECFGKNFTCIRFCSNDLENYSDEFLLKEFKKSKIAKYLEKDFNVYRGIPTCGGNAFQPPKYNKTSKRAPYYIDSKGFAEVDLESYNQLRYCLEKANDVYDGWKLFICNQDLNFQRIFHVIIIILAIILYGFILIVYSYNKDLRDFHGKWTIVLVAIQVFSHTFFPFVIFDESPNYLIFLNSRLKNGIYNLLILSLMLIILWINVMIFHVFFTFKNFKDRKKIPYRFSNYACFVIVFIAVSGILLFTSNDFDLFLMYTFVVTLGVVVWVTTGLYIYKLSRNETHSEHPKFHFERKWFWICFKVAITIWTTYFVNFLKKQKNFNVFLYMTIDIIILFGAITVTIIMIGRTKVRNIILGDYHTNDQNFENECHKEDLKIQLN</sequence>
<reference evidence="2" key="2">
    <citation type="submission" date="2022-10" db="EMBL/GenBank/DDBJ databases">
        <authorList>
            <consortium name="ENA_rothamsted_submissions"/>
            <consortium name="culmorum"/>
            <person name="King R."/>
        </authorList>
    </citation>
    <scope>NUCLEOTIDE SEQUENCE</scope>
</reference>
<dbReference type="Proteomes" id="UP001153620">
    <property type="component" value="Chromosome 2"/>
</dbReference>
<keyword evidence="1" id="KW-0472">Membrane</keyword>
<dbReference type="GO" id="GO:0005886">
    <property type="term" value="C:plasma membrane"/>
    <property type="evidence" value="ECO:0007669"/>
    <property type="project" value="TreeGrafter"/>
</dbReference>
<feature type="transmembrane region" description="Helical" evidence="1">
    <location>
        <begin position="179"/>
        <end position="198"/>
    </location>
</feature>